<protein>
    <submittedName>
        <fullName evidence="1">Uncharacterized protein</fullName>
    </submittedName>
</protein>
<dbReference type="EMBL" id="GBRH01273202">
    <property type="protein sequence ID" value="JAD24693.1"/>
    <property type="molecule type" value="Transcribed_RNA"/>
</dbReference>
<reference evidence="1" key="2">
    <citation type="journal article" date="2015" name="Data Brief">
        <title>Shoot transcriptome of the giant reed, Arundo donax.</title>
        <authorList>
            <person name="Barrero R.A."/>
            <person name="Guerrero F.D."/>
            <person name="Moolhuijzen P."/>
            <person name="Goolsby J.A."/>
            <person name="Tidwell J."/>
            <person name="Bellgard S.E."/>
            <person name="Bellgard M.I."/>
        </authorList>
    </citation>
    <scope>NUCLEOTIDE SEQUENCE</scope>
    <source>
        <tissue evidence="1">Shoot tissue taken approximately 20 cm above the soil surface</tissue>
    </source>
</reference>
<organism evidence="1">
    <name type="scientific">Arundo donax</name>
    <name type="common">Giant reed</name>
    <name type="synonym">Donax arundinaceus</name>
    <dbReference type="NCBI Taxonomy" id="35708"/>
    <lineage>
        <taxon>Eukaryota</taxon>
        <taxon>Viridiplantae</taxon>
        <taxon>Streptophyta</taxon>
        <taxon>Embryophyta</taxon>
        <taxon>Tracheophyta</taxon>
        <taxon>Spermatophyta</taxon>
        <taxon>Magnoliopsida</taxon>
        <taxon>Liliopsida</taxon>
        <taxon>Poales</taxon>
        <taxon>Poaceae</taxon>
        <taxon>PACMAD clade</taxon>
        <taxon>Arundinoideae</taxon>
        <taxon>Arundineae</taxon>
        <taxon>Arundo</taxon>
    </lineage>
</organism>
<sequence length="11" mass="1203">MTRVVKSLLVG</sequence>
<proteinExistence type="predicted"/>
<evidence type="ECO:0000313" key="1">
    <source>
        <dbReference type="EMBL" id="JAD24693.1"/>
    </source>
</evidence>
<accession>A0A0A8YFZ8</accession>
<reference evidence="1" key="1">
    <citation type="submission" date="2014-09" db="EMBL/GenBank/DDBJ databases">
        <authorList>
            <person name="Magalhaes I.L.F."/>
            <person name="Oliveira U."/>
            <person name="Santos F.R."/>
            <person name="Vidigal T.H.D.A."/>
            <person name="Brescovit A.D."/>
            <person name="Santos A.J."/>
        </authorList>
    </citation>
    <scope>NUCLEOTIDE SEQUENCE</scope>
    <source>
        <tissue evidence="1">Shoot tissue taken approximately 20 cm above the soil surface</tissue>
    </source>
</reference>
<name>A0A0A8YFZ8_ARUDO</name>